<dbReference type="PANTHER" id="PTHR11048">
    <property type="entry name" value="PRENYLTRANSFERASES"/>
    <property type="match status" value="1"/>
</dbReference>
<reference evidence="14 15" key="1">
    <citation type="journal article" date="2023" name="bioRxiv">
        <title>An intranuclear bacterial parasite of deep-sea mussels expresses apoptosis inhibitors acquired from its host.</title>
        <authorList>
            <person name="Gonzalez Porras M.A."/>
            <person name="Assie A."/>
            <person name="Tietjen M."/>
            <person name="Violette M."/>
            <person name="Kleiner M."/>
            <person name="Gruber-Vodicka H."/>
            <person name="Dubilier N."/>
            <person name="Leisch N."/>
        </authorList>
    </citation>
    <scope>NUCLEOTIDE SEQUENCE [LARGE SCALE GENOMIC DNA]</scope>
    <source>
        <strain evidence="14">IAP13</strain>
    </source>
</reference>
<dbReference type="PROSITE" id="PS00943">
    <property type="entry name" value="UBIA"/>
    <property type="match status" value="1"/>
</dbReference>
<evidence type="ECO:0000313" key="14">
    <source>
        <dbReference type="EMBL" id="MDP0590226.1"/>
    </source>
</evidence>
<dbReference type="InterPro" id="IPR000537">
    <property type="entry name" value="UbiA_prenyltransferase"/>
</dbReference>
<dbReference type="Gene3D" id="1.10.357.140">
    <property type="entry name" value="UbiA prenyltransferase"/>
    <property type="match status" value="1"/>
</dbReference>
<organism evidence="14 15">
    <name type="scientific">Candidatus Endonucleibacter bathymodioli</name>
    <dbReference type="NCBI Taxonomy" id="539814"/>
    <lineage>
        <taxon>Bacteria</taxon>
        <taxon>Pseudomonadati</taxon>
        <taxon>Pseudomonadota</taxon>
        <taxon>Gammaproteobacteria</taxon>
        <taxon>Oceanospirillales</taxon>
        <taxon>Endozoicomonadaceae</taxon>
        <taxon>Candidatus Endonucleibacter</taxon>
    </lineage>
</organism>
<dbReference type="Gene3D" id="1.20.120.1780">
    <property type="entry name" value="UbiA prenyltransferase"/>
    <property type="match status" value="1"/>
</dbReference>
<evidence type="ECO:0000256" key="2">
    <source>
        <dbReference type="ARBA" id="ARBA00004141"/>
    </source>
</evidence>
<dbReference type="InterPro" id="IPR006370">
    <property type="entry name" value="HB_polyprenyltransferase-like"/>
</dbReference>
<keyword evidence="11 12" id="KW-0472">Membrane</keyword>
<dbReference type="HAMAP" id="MF_01635">
    <property type="entry name" value="UbiA"/>
    <property type="match status" value="1"/>
</dbReference>
<dbReference type="GO" id="GO:0006744">
    <property type="term" value="P:ubiquinone biosynthetic process"/>
    <property type="evidence" value="ECO:0007669"/>
    <property type="project" value="UniProtKB-UniRule"/>
</dbReference>
<evidence type="ECO:0000256" key="11">
    <source>
        <dbReference type="ARBA" id="ARBA00023136"/>
    </source>
</evidence>
<accession>A0AA90P155</accession>
<evidence type="ECO:0000256" key="12">
    <source>
        <dbReference type="HAMAP-Rule" id="MF_01635"/>
    </source>
</evidence>
<keyword evidence="8 12" id="KW-0812">Transmembrane</keyword>
<dbReference type="NCBIfam" id="TIGR01474">
    <property type="entry name" value="ubiA_proteo"/>
    <property type="match status" value="1"/>
</dbReference>
<proteinExistence type="inferred from homology"/>
<feature type="transmembrane region" description="Helical" evidence="12">
    <location>
        <begin position="98"/>
        <end position="131"/>
    </location>
</feature>
<comment type="similarity">
    <text evidence="3 12">Belongs to the UbiA prenyltransferase family.</text>
</comment>
<dbReference type="GO" id="GO:0005886">
    <property type="term" value="C:plasma membrane"/>
    <property type="evidence" value="ECO:0007669"/>
    <property type="project" value="UniProtKB-SubCell"/>
</dbReference>
<evidence type="ECO:0000256" key="5">
    <source>
        <dbReference type="ARBA" id="ARBA00022519"/>
    </source>
</evidence>
<comment type="caution">
    <text evidence="14">The sequence shown here is derived from an EMBL/GenBank/DDBJ whole genome shotgun (WGS) entry which is preliminary data.</text>
</comment>
<evidence type="ECO:0000256" key="8">
    <source>
        <dbReference type="ARBA" id="ARBA00022692"/>
    </source>
</evidence>
<protein>
    <recommendedName>
        <fullName evidence="12 13">4-hydroxybenzoate octaprenyltransferase</fullName>
        <ecNumber evidence="12 13">2.5.1.39</ecNumber>
    </recommendedName>
    <alternativeName>
        <fullName evidence="12">4-HB polyprenyltransferase</fullName>
    </alternativeName>
</protein>
<dbReference type="EC" id="2.5.1.39" evidence="12 13"/>
<dbReference type="FunFam" id="1.10.357.140:FF:000002">
    <property type="entry name" value="4-hydroxybenzoate octaprenyltransferase"/>
    <property type="match status" value="1"/>
</dbReference>
<dbReference type="PANTHER" id="PTHR11048:SF28">
    <property type="entry name" value="4-HYDROXYBENZOATE POLYPRENYLTRANSFERASE, MITOCHONDRIAL"/>
    <property type="match status" value="1"/>
</dbReference>
<keyword evidence="9 12" id="KW-0460">Magnesium</keyword>
<feature type="transmembrane region" description="Helical" evidence="12">
    <location>
        <begin position="267"/>
        <end position="285"/>
    </location>
</feature>
<evidence type="ECO:0000256" key="3">
    <source>
        <dbReference type="ARBA" id="ARBA00005985"/>
    </source>
</evidence>
<evidence type="ECO:0000256" key="6">
    <source>
        <dbReference type="ARBA" id="ARBA00022679"/>
    </source>
</evidence>
<dbReference type="InterPro" id="IPR030470">
    <property type="entry name" value="UbiA_prenylTrfase_CS"/>
</dbReference>
<name>A0AA90P155_9GAMM</name>
<dbReference type="InterPro" id="IPR039653">
    <property type="entry name" value="Prenyltransferase"/>
</dbReference>
<evidence type="ECO:0000256" key="1">
    <source>
        <dbReference type="ARBA" id="ARBA00001946"/>
    </source>
</evidence>
<feature type="transmembrane region" description="Helical" evidence="12">
    <location>
        <begin position="21"/>
        <end position="42"/>
    </location>
</feature>
<comment type="function">
    <text evidence="12">Catalyzes the prenylation of para-hydroxybenzoate (PHB) with an all-trans polyprenyl group. Mediates the second step in the final reaction sequence of ubiquinone-8 (UQ-8) biosynthesis, which is the condensation of the polyisoprenoid side chain with PHB, generating the first membrane-bound Q intermediate 3-octaprenyl-4-hydroxybenzoate.</text>
</comment>
<dbReference type="Proteomes" id="UP001178148">
    <property type="component" value="Unassembled WGS sequence"/>
</dbReference>
<comment type="subcellular location">
    <subcellularLocation>
        <location evidence="12">Cell inner membrane</location>
        <topology evidence="12">Multi-pass membrane protein</topology>
    </subcellularLocation>
    <subcellularLocation>
        <location evidence="2">Membrane</location>
        <topology evidence="2">Multi-pass membrane protein</topology>
    </subcellularLocation>
</comment>
<comment type="cofactor">
    <cofactor evidence="1 12">
        <name>Mg(2+)</name>
        <dbReference type="ChEBI" id="CHEBI:18420"/>
    </cofactor>
</comment>
<dbReference type="EMBL" id="JASXSV010000035">
    <property type="protein sequence ID" value="MDP0590226.1"/>
    <property type="molecule type" value="Genomic_DNA"/>
</dbReference>
<keyword evidence="15" id="KW-1185">Reference proteome</keyword>
<evidence type="ECO:0000256" key="4">
    <source>
        <dbReference type="ARBA" id="ARBA00022475"/>
    </source>
</evidence>
<dbReference type="FunFam" id="1.20.120.1780:FF:000001">
    <property type="entry name" value="4-hydroxybenzoate octaprenyltransferase"/>
    <property type="match status" value="1"/>
</dbReference>
<dbReference type="Pfam" id="PF01040">
    <property type="entry name" value="UbiA"/>
    <property type="match status" value="1"/>
</dbReference>
<dbReference type="AlphaFoldDB" id="A0AA90P155"/>
<keyword evidence="6 12" id="KW-0808">Transferase</keyword>
<evidence type="ECO:0000256" key="9">
    <source>
        <dbReference type="ARBA" id="ARBA00022842"/>
    </source>
</evidence>
<comment type="pathway">
    <text evidence="12">Cofactor biosynthesis; ubiquinone biosynthesis.</text>
</comment>
<evidence type="ECO:0000256" key="7">
    <source>
        <dbReference type="ARBA" id="ARBA00022688"/>
    </source>
</evidence>
<dbReference type="GO" id="GO:0008412">
    <property type="term" value="F:4-hydroxybenzoate polyprenyltransferase activity"/>
    <property type="evidence" value="ECO:0007669"/>
    <property type="project" value="UniProtKB-UniRule"/>
</dbReference>
<evidence type="ECO:0000256" key="10">
    <source>
        <dbReference type="ARBA" id="ARBA00022989"/>
    </source>
</evidence>
<keyword evidence="10 12" id="KW-1133">Transmembrane helix</keyword>
<feature type="transmembrane region" description="Helical" evidence="12">
    <location>
        <begin position="164"/>
        <end position="182"/>
    </location>
</feature>
<gene>
    <name evidence="12 14" type="primary">ubiA</name>
    <name evidence="14" type="ORF">QS748_13975</name>
</gene>
<evidence type="ECO:0000256" key="13">
    <source>
        <dbReference type="NCBIfam" id="TIGR01474"/>
    </source>
</evidence>
<dbReference type="InterPro" id="IPR044878">
    <property type="entry name" value="UbiA_sf"/>
</dbReference>
<keyword evidence="5 12" id="KW-0997">Cell inner membrane</keyword>
<sequence length="286" mass="32169">MRHLDTTRIKDFVSLARLNRPIGIYLLFWPTMWALWLAAGGMPKTHNFIVFSLGVILMRSAGCVINDYADRHFDGHVKRTADRPLPCGRISEKEALSFFVVLFTLAFILVLTTNLLTIGLAFAGLFLASFYPFAKRYTYLPQVVLGLAYSLSIPMAFAAENNQIITNVWLLFIANLLWTVAYDTQYAMVDREDDLKTGIKSTAILFGNLDNFMISLLQFSAVFSLAIMGVKMELGIIFYLSLLCASGLFITQQLMTNNREPDACFKAFLSNHWVGVIIFIGILMGQ</sequence>
<evidence type="ECO:0000313" key="15">
    <source>
        <dbReference type="Proteomes" id="UP001178148"/>
    </source>
</evidence>
<comment type="catalytic activity">
    <reaction evidence="12">
        <text>all-trans-octaprenyl diphosphate + 4-hydroxybenzoate = 4-hydroxy-3-(all-trans-octaprenyl)benzoate + diphosphate</text>
        <dbReference type="Rhea" id="RHEA:27782"/>
        <dbReference type="ChEBI" id="CHEBI:1617"/>
        <dbReference type="ChEBI" id="CHEBI:17879"/>
        <dbReference type="ChEBI" id="CHEBI:33019"/>
        <dbReference type="ChEBI" id="CHEBI:57711"/>
        <dbReference type="EC" id="2.5.1.39"/>
    </reaction>
</comment>
<feature type="transmembrane region" description="Helical" evidence="12">
    <location>
        <begin position="48"/>
        <end position="69"/>
    </location>
</feature>
<feature type="transmembrane region" description="Helical" evidence="12">
    <location>
        <begin position="137"/>
        <end position="157"/>
    </location>
</feature>
<keyword evidence="4 12" id="KW-1003">Cell membrane</keyword>
<dbReference type="CDD" id="cd13959">
    <property type="entry name" value="PT_UbiA_COQ2"/>
    <property type="match status" value="1"/>
</dbReference>
<keyword evidence="7 12" id="KW-0831">Ubiquinone biosynthesis</keyword>